<dbReference type="AlphaFoldDB" id="A0A1H4Q787"/>
<dbReference type="PRINTS" id="PR00125">
    <property type="entry name" value="ATPASEDELTA"/>
</dbReference>
<organism evidence="8 9">
    <name type="scientific">Terriglobus roseus</name>
    <dbReference type="NCBI Taxonomy" id="392734"/>
    <lineage>
        <taxon>Bacteria</taxon>
        <taxon>Pseudomonadati</taxon>
        <taxon>Acidobacteriota</taxon>
        <taxon>Terriglobia</taxon>
        <taxon>Terriglobales</taxon>
        <taxon>Acidobacteriaceae</taxon>
        <taxon>Terriglobus</taxon>
    </lineage>
</organism>
<evidence type="ECO:0000256" key="5">
    <source>
        <dbReference type="ARBA" id="ARBA00023136"/>
    </source>
</evidence>
<dbReference type="EMBL" id="FNSD01000001">
    <property type="protein sequence ID" value="SEC15483.1"/>
    <property type="molecule type" value="Genomic_DNA"/>
</dbReference>
<gene>
    <name evidence="7" type="primary">atpH</name>
    <name evidence="8" type="ORF">SAMN05443244_2787</name>
</gene>
<dbReference type="Proteomes" id="UP000182409">
    <property type="component" value="Unassembled WGS sequence"/>
</dbReference>
<sequence>MAAFELRYARAFQQVTAAQGMNLDAVRSQLEDFAATFDASHNLREFLLNPALPQADKLKVLDAVAARVGLDKTVRNFIAVLMDHGRMHFLREIAAEYSALADEANSIAEVEITSAKPLQSDERNLLESKASELAGGKVRVTWAEDAALLGGAVIRLGSSVYDGSVRGQLQGLKAHLAGV</sequence>
<comment type="subcellular location">
    <subcellularLocation>
        <location evidence="7">Cell membrane</location>
        <topology evidence="7">Peripheral membrane protein</topology>
    </subcellularLocation>
    <subcellularLocation>
        <location evidence="1">Membrane</location>
    </subcellularLocation>
</comment>
<evidence type="ECO:0000313" key="9">
    <source>
        <dbReference type="Proteomes" id="UP000182409"/>
    </source>
</evidence>
<accession>A0A1H4Q787</accession>
<dbReference type="Pfam" id="PF00213">
    <property type="entry name" value="OSCP"/>
    <property type="match status" value="1"/>
</dbReference>
<evidence type="ECO:0000256" key="1">
    <source>
        <dbReference type="ARBA" id="ARBA00004370"/>
    </source>
</evidence>
<comment type="function">
    <text evidence="7">This protein is part of the stalk that links CF(0) to CF(1). It either transmits conformational changes from CF(0) to CF(1) or is implicated in proton conduction.</text>
</comment>
<comment type="similarity">
    <text evidence="7">Belongs to the ATPase delta chain family.</text>
</comment>
<dbReference type="GO" id="GO:0005886">
    <property type="term" value="C:plasma membrane"/>
    <property type="evidence" value="ECO:0007669"/>
    <property type="project" value="UniProtKB-SubCell"/>
</dbReference>
<keyword evidence="4 7" id="KW-0406">Ion transport</keyword>
<evidence type="ECO:0000256" key="2">
    <source>
        <dbReference type="ARBA" id="ARBA00022448"/>
    </source>
</evidence>
<evidence type="ECO:0000256" key="6">
    <source>
        <dbReference type="ARBA" id="ARBA00023310"/>
    </source>
</evidence>
<dbReference type="InterPro" id="IPR026015">
    <property type="entry name" value="ATP_synth_OSCP/delta_N_sf"/>
</dbReference>
<dbReference type="HAMAP" id="MF_01416">
    <property type="entry name" value="ATP_synth_delta_bact"/>
    <property type="match status" value="1"/>
</dbReference>
<dbReference type="Gene3D" id="1.10.520.20">
    <property type="entry name" value="N-terminal domain of the delta subunit of the F1F0-ATP synthase"/>
    <property type="match status" value="1"/>
</dbReference>
<evidence type="ECO:0000256" key="3">
    <source>
        <dbReference type="ARBA" id="ARBA00022781"/>
    </source>
</evidence>
<reference evidence="8 9" key="1">
    <citation type="submission" date="2016-10" db="EMBL/GenBank/DDBJ databases">
        <authorList>
            <person name="de Groot N.N."/>
        </authorList>
    </citation>
    <scope>NUCLEOTIDE SEQUENCE [LARGE SCALE GENOMIC DNA]</scope>
    <source>
        <strain evidence="8 9">AB35.6</strain>
    </source>
</reference>
<keyword evidence="7" id="KW-1003">Cell membrane</keyword>
<keyword evidence="6 7" id="KW-0066">ATP synthesis</keyword>
<keyword evidence="3 7" id="KW-0375">Hydrogen ion transport</keyword>
<keyword evidence="5 7" id="KW-0472">Membrane</keyword>
<keyword evidence="7" id="KW-0139">CF(1)</keyword>
<proteinExistence type="inferred from homology"/>
<name>A0A1H4Q787_9BACT</name>
<dbReference type="SUPFAM" id="SSF47928">
    <property type="entry name" value="N-terminal domain of the delta subunit of the F1F0-ATP synthase"/>
    <property type="match status" value="1"/>
</dbReference>
<comment type="function">
    <text evidence="7">F(1)F(0) ATP synthase produces ATP from ADP in the presence of a proton or sodium gradient. F-type ATPases consist of two structural domains, F(1) containing the extramembraneous catalytic core and F(0) containing the membrane proton channel, linked together by a central stalk and a peripheral stalk. During catalysis, ATP synthesis in the catalytic domain of F(1) is coupled via a rotary mechanism of the central stalk subunits to proton translocation.</text>
</comment>
<dbReference type="NCBIfam" id="TIGR01145">
    <property type="entry name" value="ATP_synt_delta"/>
    <property type="match status" value="1"/>
</dbReference>
<dbReference type="GO" id="GO:0046933">
    <property type="term" value="F:proton-transporting ATP synthase activity, rotational mechanism"/>
    <property type="evidence" value="ECO:0007669"/>
    <property type="project" value="UniProtKB-UniRule"/>
</dbReference>
<protein>
    <recommendedName>
        <fullName evidence="7">ATP synthase subunit delta</fullName>
    </recommendedName>
    <alternativeName>
        <fullName evidence="7">ATP synthase F(1) sector subunit delta</fullName>
    </alternativeName>
    <alternativeName>
        <fullName evidence="7">F-type ATPase subunit delta</fullName>
        <shortName evidence="7">F-ATPase subunit delta</shortName>
    </alternativeName>
</protein>
<dbReference type="PANTHER" id="PTHR11910">
    <property type="entry name" value="ATP SYNTHASE DELTA CHAIN"/>
    <property type="match status" value="1"/>
</dbReference>
<keyword evidence="2 7" id="KW-0813">Transport</keyword>
<dbReference type="OrthoDB" id="9802471at2"/>
<dbReference type="InterPro" id="IPR000711">
    <property type="entry name" value="ATPase_OSCP/dsu"/>
</dbReference>
<evidence type="ECO:0000256" key="4">
    <source>
        <dbReference type="ARBA" id="ARBA00023065"/>
    </source>
</evidence>
<dbReference type="RefSeq" id="WP_074654586.1">
    <property type="nucleotide sequence ID" value="NZ_FNSD01000001.1"/>
</dbReference>
<evidence type="ECO:0000256" key="7">
    <source>
        <dbReference type="HAMAP-Rule" id="MF_01416"/>
    </source>
</evidence>
<dbReference type="GO" id="GO:0045259">
    <property type="term" value="C:proton-transporting ATP synthase complex"/>
    <property type="evidence" value="ECO:0007669"/>
    <property type="project" value="UniProtKB-KW"/>
</dbReference>
<evidence type="ECO:0000313" key="8">
    <source>
        <dbReference type="EMBL" id="SEC15483.1"/>
    </source>
</evidence>